<evidence type="ECO:0000256" key="1">
    <source>
        <dbReference type="SAM" id="MobiDB-lite"/>
    </source>
</evidence>
<sequence length="206" mass="23574">MGMLFRTTGSFAIIGFTGVTPTRRKTDCPSTESERRRRTTRSGTGWPRCGGNALHFFSAMLLMAPYNSLVYFTGVTTFFAYWLHPRKNVLYQAYDGQRMSAFMEIGPQPQYQVHRKLILDVVVDQRVAVLQQLASEDQTLLARLNALLEFDCLLHVVDRVDLLRVLADEFIPVERFHPHGLLIALPHHAAQIRWLWRCLQPLATSS</sequence>
<dbReference type="Proteomes" id="UP000429607">
    <property type="component" value="Unassembled WGS sequence"/>
</dbReference>
<comment type="caution">
    <text evidence="3">The sequence shown here is derived from an EMBL/GenBank/DDBJ whole genome shotgun (WGS) entry which is preliminary data.</text>
</comment>
<reference evidence="3 4" key="1">
    <citation type="submission" date="2018-09" db="EMBL/GenBank/DDBJ databases">
        <title>Genomic investigation of the strawberry pathogen Phytophthora fragariae indicates pathogenicity is determined by transcriptional variation in three key races.</title>
        <authorList>
            <person name="Adams T.M."/>
            <person name="Armitage A.D."/>
            <person name="Sobczyk M.K."/>
            <person name="Bates H.J."/>
            <person name="Dunwell J.M."/>
            <person name="Nellist C.F."/>
            <person name="Harrison R.J."/>
        </authorList>
    </citation>
    <scope>NUCLEOTIDE SEQUENCE [LARGE SCALE GENOMIC DNA]</scope>
    <source>
        <strain evidence="3 4">SCRP249</strain>
    </source>
</reference>
<evidence type="ECO:0000256" key="2">
    <source>
        <dbReference type="SAM" id="Phobius"/>
    </source>
</evidence>
<keyword evidence="2" id="KW-0812">Transmembrane</keyword>
<proteinExistence type="predicted"/>
<evidence type="ECO:0000313" key="4">
    <source>
        <dbReference type="Proteomes" id="UP000429607"/>
    </source>
</evidence>
<protein>
    <submittedName>
        <fullName evidence="3">Uncharacterized protein</fullName>
    </submittedName>
</protein>
<dbReference type="AlphaFoldDB" id="A0A6A3MX77"/>
<name>A0A6A3MX77_9STRA</name>
<evidence type="ECO:0000313" key="3">
    <source>
        <dbReference type="EMBL" id="KAE9032531.1"/>
    </source>
</evidence>
<organism evidence="3 4">
    <name type="scientific">Phytophthora rubi</name>
    <dbReference type="NCBI Taxonomy" id="129364"/>
    <lineage>
        <taxon>Eukaryota</taxon>
        <taxon>Sar</taxon>
        <taxon>Stramenopiles</taxon>
        <taxon>Oomycota</taxon>
        <taxon>Peronosporomycetes</taxon>
        <taxon>Peronosporales</taxon>
        <taxon>Peronosporaceae</taxon>
        <taxon>Phytophthora</taxon>
    </lineage>
</organism>
<accession>A0A6A3MX77</accession>
<keyword evidence="2" id="KW-0472">Membrane</keyword>
<gene>
    <name evidence="3" type="ORF">PR001_g10565</name>
</gene>
<feature type="transmembrane region" description="Helical" evidence="2">
    <location>
        <begin position="64"/>
        <end position="83"/>
    </location>
</feature>
<feature type="region of interest" description="Disordered" evidence="1">
    <location>
        <begin position="22"/>
        <end position="44"/>
    </location>
</feature>
<dbReference type="EMBL" id="QXFV01000624">
    <property type="protein sequence ID" value="KAE9032531.1"/>
    <property type="molecule type" value="Genomic_DNA"/>
</dbReference>
<feature type="compositionally biased region" description="Basic and acidic residues" evidence="1">
    <location>
        <begin position="24"/>
        <end position="35"/>
    </location>
</feature>
<keyword evidence="2" id="KW-1133">Transmembrane helix</keyword>